<sequence>MLWFHHSGSTSGHNGQQATYTTLQECIIGKVESCNAYQYLGSIKTQATSTTTTTNTTITTMPFMEANKVLELRPSIRTRQQQQQQPLLSSRVVLLALLPGVEWGAMMARGRCTLHSGRNKAMLCTTGGEHMLAVLAV</sequence>
<accession>A0A5B7D8J8</accession>
<dbReference type="EMBL" id="VSRR010000596">
    <property type="protein sequence ID" value="MPC17526.1"/>
    <property type="molecule type" value="Genomic_DNA"/>
</dbReference>
<comment type="caution">
    <text evidence="1">The sequence shown here is derived from an EMBL/GenBank/DDBJ whole genome shotgun (WGS) entry which is preliminary data.</text>
</comment>
<name>A0A5B7D8J8_PORTR</name>
<evidence type="ECO:0000313" key="2">
    <source>
        <dbReference type="Proteomes" id="UP000324222"/>
    </source>
</evidence>
<keyword evidence="2" id="KW-1185">Reference proteome</keyword>
<reference evidence="1 2" key="1">
    <citation type="submission" date="2019-05" db="EMBL/GenBank/DDBJ databases">
        <title>Another draft genome of Portunus trituberculatus and its Hox gene families provides insights of decapod evolution.</title>
        <authorList>
            <person name="Jeong J.-H."/>
            <person name="Song I."/>
            <person name="Kim S."/>
            <person name="Choi T."/>
            <person name="Kim D."/>
            <person name="Ryu S."/>
            <person name="Kim W."/>
        </authorList>
    </citation>
    <scope>NUCLEOTIDE SEQUENCE [LARGE SCALE GENOMIC DNA]</scope>
    <source>
        <tissue evidence="1">Muscle</tissue>
    </source>
</reference>
<gene>
    <name evidence="1" type="ORF">E2C01_010387</name>
</gene>
<proteinExistence type="predicted"/>
<dbReference type="Proteomes" id="UP000324222">
    <property type="component" value="Unassembled WGS sequence"/>
</dbReference>
<evidence type="ECO:0000313" key="1">
    <source>
        <dbReference type="EMBL" id="MPC17526.1"/>
    </source>
</evidence>
<dbReference type="AlphaFoldDB" id="A0A5B7D8J8"/>
<organism evidence="1 2">
    <name type="scientific">Portunus trituberculatus</name>
    <name type="common">Swimming crab</name>
    <name type="synonym">Neptunus trituberculatus</name>
    <dbReference type="NCBI Taxonomy" id="210409"/>
    <lineage>
        <taxon>Eukaryota</taxon>
        <taxon>Metazoa</taxon>
        <taxon>Ecdysozoa</taxon>
        <taxon>Arthropoda</taxon>
        <taxon>Crustacea</taxon>
        <taxon>Multicrustacea</taxon>
        <taxon>Malacostraca</taxon>
        <taxon>Eumalacostraca</taxon>
        <taxon>Eucarida</taxon>
        <taxon>Decapoda</taxon>
        <taxon>Pleocyemata</taxon>
        <taxon>Brachyura</taxon>
        <taxon>Eubrachyura</taxon>
        <taxon>Portunoidea</taxon>
        <taxon>Portunidae</taxon>
        <taxon>Portuninae</taxon>
        <taxon>Portunus</taxon>
    </lineage>
</organism>
<protein>
    <submittedName>
        <fullName evidence="1">Uncharacterized protein</fullName>
    </submittedName>
</protein>